<accession>A0ACC3B8T5</accession>
<dbReference type="EMBL" id="JAOPJF010000014">
    <property type="protein sequence ID" value="KAK1147016.1"/>
    <property type="molecule type" value="Genomic_DNA"/>
</dbReference>
<name>A0ACC3B8T5_9EURO</name>
<dbReference type="Proteomes" id="UP001177260">
    <property type="component" value="Unassembled WGS sequence"/>
</dbReference>
<organism evidence="1 2">
    <name type="scientific">Aspergillus melleus</name>
    <dbReference type="NCBI Taxonomy" id="138277"/>
    <lineage>
        <taxon>Eukaryota</taxon>
        <taxon>Fungi</taxon>
        <taxon>Dikarya</taxon>
        <taxon>Ascomycota</taxon>
        <taxon>Pezizomycotina</taxon>
        <taxon>Eurotiomycetes</taxon>
        <taxon>Eurotiomycetidae</taxon>
        <taxon>Eurotiales</taxon>
        <taxon>Aspergillaceae</taxon>
        <taxon>Aspergillus</taxon>
        <taxon>Aspergillus subgen. Circumdati</taxon>
    </lineage>
</organism>
<proteinExistence type="predicted"/>
<protein>
    <submittedName>
        <fullName evidence="1">Uncharacterized protein</fullName>
    </submittedName>
</protein>
<gene>
    <name evidence="1" type="ORF">N8T08_002344</name>
</gene>
<comment type="caution">
    <text evidence="1">The sequence shown here is derived from an EMBL/GenBank/DDBJ whole genome shotgun (WGS) entry which is preliminary data.</text>
</comment>
<reference evidence="1 2" key="1">
    <citation type="journal article" date="2023" name="ACS Omega">
        <title>Identification of the Neoaspergillic Acid Biosynthesis Gene Cluster by Establishing an In Vitro CRISPR-Ribonucleoprotein Genetic System in Aspergillus melleus.</title>
        <authorList>
            <person name="Yuan B."/>
            <person name="Grau M.F."/>
            <person name="Murata R.M."/>
            <person name="Torok T."/>
            <person name="Venkateswaran K."/>
            <person name="Stajich J.E."/>
            <person name="Wang C.C.C."/>
        </authorList>
    </citation>
    <scope>NUCLEOTIDE SEQUENCE [LARGE SCALE GENOMIC DNA]</scope>
    <source>
        <strain evidence="1 2">IMV 1140</strain>
    </source>
</reference>
<keyword evidence="2" id="KW-1185">Reference proteome</keyword>
<evidence type="ECO:0000313" key="1">
    <source>
        <dbReference type="EMBL" id="KAK1147016.1"/>
    </source>
</evidence>
<evidence type="ECO:0000313" key="2">
    <source>
        <dbReference type="Proteomes" id="UP001177260"/>
    </source>
</evidence>
<sequence length="595" mass="66405">MRLRIESERVALPHNSSEEQQPLSPASDYAFLDTILEHNGKGEILHDDFTVLRAPDHDVTSSGLAFFSDQKIRSLSQKLGNKILKNLVERIEEVIQGRIVIRDTSSMSAVEFRRPVLSRTLSAKLARTYIESYFYHLHPVFPFMDRAEFEKASGLDLANPSASDAAFSALYHSILALGCQFHERHNFDPGQGEAWYLFQVSLGYIPDILAPRESLTGLQALIAMPQSIFANTTCCLQVDEMLLMEATRMALALRYHRAVGNNEHHYNSACRRTFWVVYCMEKHMTFQNQRASMIPDCDIGCPVPETPEAIFGGFNWFFSTARFSRILSRAYTTLFSISAMTHSVQSSRSSLSKIEEQVENWRMTVPVEFRPGCPVDLHRLPSLSAKTVILQTHFAYYALVIALSRLKLYLNSREPAAQFQEARCKLLNAARTVIEMTQYNEVASYTPLFVPASLPLAALFILFEFVIRNPTHPETHISLSLLDVAAGHFGLLHYTSGGSLPSSMVAEFADIARQHVRDSSSSLDHPSGGRSGRELSNAPFVSEGSERSDGVGFQADPAVSSEYALDLGQGFDTIALPDLDFRTLFGSVLPDLGVD</sequence>